<dbReference type="SMART" id="SM00090">
    <property type="entry name" value="RIO"/>
    <property type="match status" value="1"/>
</dbReference>
<dbReference type="SUPFAM" id="SSF56112">
    <property type="entry name" value="Protein kinase-like (PK-like)"/>
    <property type="match status" value="1"/>
</dbReference>
<dbReference type="EC" id="2.7.11.1" evidence="4"/>
<keyword evidence="14" id="KW-0378">Hydrolase</keyword>
<evidence type="ECO:0000256" key="21">
    <source>
        <dbReference type="SAM" id="MobiDB-lite"/>
    </source>
</evidence>
<comment type="subcellular location">
    <subcellularLocation>
        <location evidence="2">Cytoplasm</location>
    </subcellularLocation>
</comment>
<proteinExistence type="inferred from homology"/>
<dbReference type="SUPFAM" id="SSF50911">
    <property type="entry name" value="Mannose 6-phosphate receptor domain"/>
    <property type="match status" value="1"/>
</dbReference>
<dbReference type="EnsemblMetazoa" id="tetur06g01930.1">
    <property type="protein sequence ID" value="tetur06g01930.1"/>
    <property type="gene ID" value="tetur06g01930"/>
</dbReference>
<keyword evidence="7" id="KW-0690">Ribosome biogenesis</keyword>
<keyword evidence="10" id="KW-0479">Metal-binding</keyword>
<dbReference type="Proteomes" id="UP000015104">
    <property type="component" value="Unassembled WGS sequence"/>
</dbReference>
<evidence type="ECO:0000256" key="3">
    <source>
        <dbReference type="ARBA" id="ARBA00009196"/>
    </source>
</evidence>
<evidence type="ECO:0000256" key="9">
    <source>
        <dbReference type="ARBA" id="ARBA00022679"/>
    </source>
</evidence>
<dbReference type="InterPro" id="IPR009011">
    <property type="entry name" value="Man6P_isomerase_rcpt-bd_dom_sf"/>
</dbReference>
<evidence type="ECO:0000256" key="8">
    <source>
        <dbReference type="ARBA" id="ARBA00022527"/>
    </source>
</evidence>
<dbReference type="GO" id="GO:0046872">
    <property type="term" value="F:metal ion binding"/>
    <property type="evidence" value="ECO:0007669"/>
    <property type="project" value="UniProtKB-KW"/>
</dbReference>
<dbReference type="GO" id="GO:0016787">
    <property type="term" value="F:hydrolase activity"/>
    <property type="evidence" value="ECO:0007669"/>
    <property type="project" value="UniProtKB-KW"/>
</dbReference>
<evidence type="ECO:0000313" key="23">
    <source>
        <dbReference type="EnsemblMetazoa" id="tetur06g01930.1"/>
    </source>
</evidence>
<dbReference type="GO" id="GO:0042254">
    <property type="term" value="P:ribosome biogenesis"/>
    <property type="evidence" value="ECO:0007669"/>
    <property type="project" value="UniProtKB-KW"/>
</dbReference>
<dbReference type="Gene3D" id="3.30.200.20">
    <property type="entry name" value="Phosphorylase Kinase, domain 1"/>
    <property type="match status" value="1"/>
</dbReference>
<dbReference type="HOGENOM" id="CLU_018693_3_0_1"/>
<keyword evidence="6" id="KW-0963">Cytoplasm</keyword>
<evidence type="ECO:0000256" key="14">
    <source>
        <dbReference type="ARBA" id="ARBA00022801"/>
    </source>
</evidence>
<dbReference type="FunFam" id="3.30.200.20:FF:000148">
    <property type="entry name" value="Serine/threonine-protein kinase RIO1"/>
    <property type="match status" value="1"/>
</dbReference>
<reference evidence="23" key="2">
    <citation type="submission" date="2015-06" db="UniProtKB">
        <authorList>
            <consortium name="EnsemblMetazoa"/>
        </authorList>
    </citation>
    <scope>IDENTIFICATION</scope>
</reference>
<evidence type="ECO:0000256" key="16">
    <source>
        <dbReference type="ARBA" id="ARBA00022842"/>
    </source>
</evidence>
<dbReference type="PROSITE" id="PS51914">
    <property type="entry name" value="MRH"/>
    <property type="match status" value="1"/>
</dbReference>
<comment type="similarity">
    <text evidence="3">Belongs to the protein kinase superfamily. RIO-type Ser/Thr kinase family.</text>
</comment>
<evidence type="ECO:0000256" key="6">
    <source>
        <dbReference type="ARBA" id="ARBA00022490"/>
    </source>
</evidence>
<dbReference type="InterPro" id="IPR018935">
    <property type="entry name" value="RIO_kinase_CS"/>
</dbReference>
<keyword evidence="12" id="KW-0547">Nucleotide-binding</keyword>
<protein>
    <recommendedName>
        <fullName evidence="5">Serine/threonine-protein kinase RIO1</fullName>
        <ecNumber evidence="4">2.7.11.1</ecNumber>
    </recommendedName>
    <alternativeName>
        <fullName evidence="20">Serine/threonine-protein kinase rio1</fullName>
    </alternativeName>
</protein>
<keyword evidence="16" id="KW-0460">Magnesium</keyword>
<keyword evidence="11" id="KW-0732">Signal</keyword>
<dbReference type="EMBL" id="CAEY01001796">
    <property type="status" value="NOT_ANNOTATED_CDS"/>
    <property type="molecule type" value="Genomic_DNA"/>
</dbReference>
<evidence type="ECO:0000256" key="2">
    <source>
        <dbReference type="ARBA" id="ARBA00004496"/>
    </source>
</evidence>
<accession>T1K6W1</accession>
<dbReference type="GO" id="GO:0004674">
    <property type="term" value="F:protein serine/threonine kinase activity"/>
    <property type="evidence" value="ECO:0007669"/>
    <property type="project" value="UniProtKB-KW"/>
</dbReference>
<feature type="region of interest" description="Disordered" evidence="21">
    <location>
        <begin position="337"/>
        <end position="386"/>
    </location>
</feature>
<dbReference type="Pfam" id="PF01163">
    <property type="entry name" value="RIO1"/>
    <property type="match status" value="1"/>
</dbReference>
<feature type="compositionally biased region" description="Low complexity" evidence="21">
    <location>
        <begin position="346"/>
        <end position="356"/>
    </location>
</feature>
<keyword evidence="8" id="KW-0723">Serine/threonine-protein kinase</keyword>
<keyword evidence="13" id="KW-0418">Kinase</keyword>
<dbReference type="InterPro" id="IPR000687">
    <property type="entry name" value="RIO_kinase"/>
</dbReference>
<reference evidence="24" key="1">
    <citation type="submission" date="2011-08" db="EMBL/GenBank/DDBJ databases">
        <authorList>
            <person name="Rombauts S."/>
        </authorList>
    </citation>
    <scope>NUCLEOTIDE SEQUENCE</scope>
    <source>
        <strain evidence="24">London</strain>
    </source>
</reference>
<evidence type="ECO:0000256" key="13">
    <source>
        <dbReference type="ARBA" id="ARBA00022777"/>
    </source>
</evidence>
<evidence type="ECO:0000256" key="10">
    <source>
        <dbReference type="ARBA" id="ARBA00022723"/>
    </source>
</evidence>
<evidence type="ECO:0000256" key="7">
    <source>
        <dbReference type="ARBA" id="ARBA00022517"/>
    </source>
</evidence>
<evidence type="ECO:0000256" key="12">
    <source>
        <dbReference type="ARBA" id="ARBA00022741"/>
    </source>
</evidence>
<feature type="compositionally biased region" description="Basic and acidic residues" evidence="21">
    <location>
        <begin position="372"/>
        <end position="386"/>
    </location>
</feature>
<dbReference type="InterPro" id="IPR044865">
    <property type="entry name" value="MRH_dom"/>
</dbReference>
<evidence type="ECO:0000256" key="15">
    <source>
        <dbReference type="ARBA" id="ARBA00022840"/>
    </source>
</evidence>
<evidence type="ECO:0000256" key="18">
    <source>
        <dbReference type="ARBA" id="ARBA00047899"/>
    </source>
</evidence>
<dbReference type="InterPro" id="IPR051272">
    <property type="entry name" value="RIO-type_Ser/Thr_kinase"/>
</dbReference>
<dbReference type="GO" id="GO:0005737">
    <property type="term" value="C:cytoplasm"/>
    <property type="evidence" value="ECO:0007669"/>
    <property type="project" value="UniProtKB-SubCell"/>
</dbReference>
<keyword evidence="17" id="KW-1015">Disulfide bond</keyword>
<keyword evidence="9" id="KW-0808">Transferase</keyword>
<name>T1K6W1_TETUR</name>
<dbReference type="InterPro" id="IPR018934">
    <property type="entry name" value="RIO_dom"/>
</dbReference>
<dbReference type="PANTHER" id="PTHR45723">
    <property type="entry name" value="SERINE/THREONINE-PROTEIN KINASE RIO1"/>
    <property type="match status" value="1"/>
</dbReference>
<evidence type="ECO:0000313" key="24">
    <source>
        <dbReference type="Proteomes" id="UP000015104"/>
    </source>
</evidence>
<dbReference type="STRING" id="32264.T1K6W1"/>
<dbReference type="Gene3D" id="2.70.130.10">
    <property type="entry name" value="Mannose-6-phosphate receptor binding domain"/>
    <property type="match status" value="1"/>
</dbReference>
<organism evidence="23 24">
    <name type="scientific">Tetranychus urticae</name>
    <name type="common">Two-spotted spider mite</name>
    <dbReference type="NCBI Taxonomy" id="32264"/>
    <lineage>
        <taxon>Eukaryota</taxon>
        <taxon>Metazoa</taxon>
        <taxon>Ecdysozoa</taxon>
        <taxon>Arthropoda</taxon>
        <taxon>Chelicerata</taxon>
        <taxon>Arachnida</taxon>
        <taxon>Acari</taxon>
        <taxon>Acariformes</taxon>
        <taxon>Trombidiformes</taxon>
        <taxon>Prostigmata</taxon>
        <taxon>Eleutherengona</taxon>
        <taxon>Raphignathae</taxon>
        <taxon>Tetranychoidea</taxon>
        <taxon>Tetranychidae</taxon>
        <taxon>Tetranychus</taxon>
    </lineage>
</organism>
<dbReference type="PROSITE" id="PS01245">
    <property type="entry name" value="RIO1"/>
    <property type="match status" value="1"/>
</dbReference>
<evidence type="ECO:0000256" key="4">
    <source>
        <dbReference type="ARBA" id="ARBA00012513"/>
    </source>
</evidence>
<evidence type="ECO:0000256" key="11">
    <source>
        <dbReference type="ARBA" id="ARBA00022729"/>
    </source>
</evidence>
<evidence type="ECO:0000256" key="1">
    <source>
        <dbReference type="ARBA" id="ARBA00001946"/>
    </source>
</evidence>
<feature type="domain" description="MRH" evidence="22">
    <location>
        <begin position="340"/>
        <end position="460"/>
    </location>
</feature>
<comment type="cofactor">
    <cofactor evidence="1">
        <name>Mg(2+)</name>
        <dbReference type="ChEBI" id="CHEBI:18420"/>
    </cofactor>
</comment>
<keyword evidence="15" id="KW-0067">ATP-binding</keyword>
<keyword evidence="24" id="KW-1185">Reference proteome</keyword>
<evidence type="ECO:0000256" key="20">
    <source>
        <dbReference type="ARBA" id="ARBA00068838"/>
    </source>
</evidence>
<dbReference type="GO" id="GO:0005524">
    <property type="term" value="F:ATP binding"/>
    <property type="evidence" value="ECO:0007669"/>
    <property type="project" value="UniProtKB-KW"/>
</dbReference>
<dbReference type="InterPro" id="IPR011009">
    <property type="entry name" value="Kinase-like_dom_sf"/>
</dbReference>
<evidence type="ECO:0000256" key="5">
    <source>
        <dbReference type="ARBA" id="ARBA00016038"/>
    </source>
</evidence>
<dbReference type="InterPro" id="IPR036607">
    <property type="entry name" value="PRKCSH"/>
</dbReference>
<dbReference type="Gene3D" id="1.10.510.10">
    <property type="entry name" value="Transferase(Phosphotransferase) domain 1"/>
    <property type="match status" value="1"/>
</dbReference>
<evidence type="ECO:0000259" key="22">
    <source>
        <dbReference type="PROSITE" id="PS51914"/>
    </source>
</evidence>
<comment type="catalytic activity">
    <reaction evidence="19">
        <text>L-seryl-[protein] + ATP = O-phospho-L-seryl-[protein] + ADP + H(+)</text>
        <dbReference type="Rhea" id="RHEA:17989"/>
        <dbReference type="Rhea" id="RHEA-COMP:9863"/>
        <dbReference type="Rhea" id="RHEA-COMP:11604"/>
        <dbReference type="ChEBI" id="CHEBI:15378"/>
        <dbReference type="ChEBI" id="CHEBI:29999"/>
        <dbReference type="ChEBI" id="CHEBI:30616"/>
        <dbReference type="ChEBI" id="CHEBI:83421"/>
        <dbReference type="ChEBI" id="CHEBI:456216"/>
        <dbReference type="EC" id="2.7.11.1"/>
    </reaction>
</comment>
<comment type="catalytic activity">
    <reaction evidence="18">
        <text>L-threonyl-[protein] + ATP = O-phospho-L-threonyl-[protein] + ADP + H(+)</text>
        <dbReference type="Rhea" id="RHEA:46608"/>
        <dbReference type="Rhea" id="RHEA-COMP:11060"/>
        <dbReference type="Rhea" id="RHEA-COMP:11605"/>
        <dbReference type="ChEBI" id="CHEBI:15378"/>
        <dbReference type="ChEBI" id="CHEBI:30013"/>
        <dbReference type="ChEBI" id="CHEBI:30616"/>
        <dbReference type="ChEBI" id="CHEBI:61977"/>
        <dbReference type="ChEBI" id="CHEBI:456216"/>
        <dbReference type="EC" id="2.7.11.1"/>
    </reaction>
</comment>
<dbReference type="Pfam" id="PF13015">
    <property type="entry name" value="PRKCSH_1"/>
    <property type="match status" value="1"/>
</dbReference>
<evidence type="ECO:0000256" key="17">
    <source>
        <dbReference type="ARBA" id="ARBA00023157"/>
    </source>
</evidence>
<dbReference type="CDD" id="cd05147">
    <property type="entry name" value="RIO1_euk"/>
    <property type="match status" value="1"/>
</dbReference>
<sequence length="472" mass="54439">MDQEMFYHVFDYLHTLSGHGSSHVKDKSDRATVEKVLDKKTRLIIFKLLNSKIFEFFNGCISTGKEANVYHATCCNGSEKAIKVFKTSILDFGNREKYVSGEFRFRHGYCGSNRRKMVATWAEKEMRNLTRMYHAGINCPQPFILKSNIIVMSFIGENGIPAPLLKDAHIGSTARQLYLDCILIMQNIFRKCKLIHADLSEFNLMVFNKKLVLIDVSQAVESNHPMAFEFLRNAISNVNAFFRKKGVTTFTIREIFDFVINPDPDSDDIEENLNRSLKTIENLTTDQLVEREKSNDVFKESFIPQRLDQVYDPERDVFNPEANVEAQLYKEIKINIHQADSESDSDSGPNSSSENEMYNRDCKKMKKVSQARPRDESPASRKNHEIKSKREILTWGDWTGGDSDRYSRMRYENGVQCWNGPARSVEVYLKCGLNNALLSTSEPSRCEYRFEFETPALCRPENQSNSHEHTEL</sequence>
<evidence type="ECO:0000256" key="19">
    <source>
        <dbReference type="ARBA" id="ARBA00048679"/>
    </source>
</evidence>
<dbReference type="AlphaFoldDB" id="T1K6W1"/>